<feature type="non-terminal residue" evidence="1">
    <location>
        <position position="27"/>
    </location>
</feature>
<organism evidence="1">
    <name type="scientific">marine sediment metagenome</name>
    <dbReference type="NCBI Taxonomy" id="412755"/>
    <lineage>
        <taxon>unclassified sequences</taxon>
        <taxon>metagenomes</taxon>
        <taxon>ecological metagenomes</taxon>
    </lineage>
</organism>
<dbReference type="AlphaFoldDB" id="A0A0F9CXI9"/>
<sequence>MSDRLLSDEDIEAIFLKVLKADGTGMK</sequence>
<reference evidence="1" key="1">
    <citation type="journal article" date="2015" name="Nature">
        <title>Complex archaea that bridge the gap between prokaryotes and eukaryotes.</title>
        <authorList>
            <person name="Spang A."/>
            <person name="Saw J.H."/>
            <person name="Jorgensen S.L."/>
            <person name="Zaremba-Niedzwiedzka K."/>
            <person name="Martijn J."/>
            <person name="Lind A.E."/>
            <person name="van Eijk R."/>
            <person name="Schleper C."/>
            <person name="Guy L."/>
            <person name="Ettema T.J."/>
        </authorList>
    </citation>
    <scope>NUCLEOTIDE SEQUENCE</scope>
</reference>
<proteinExistence type="predicted"/>
<protein>
    <submittedName>
        <fullName evidence="1">Uncharacterized protein</fullName>
    </submittedName>
</protein>
<evidence type="ECO:0000313" key="1">
    <source>
        <dbReference type="EMBL" id="KKL10346.1"/>
    </source>
</evidence>
<dbReference type="EMBL" id="LAZR01042097">
    <property type="protein sequence ID" value="KKL10346.1"/>
    <property type="molecule type" value="Genomic_DNA"/>
</dbReference>
<accession>A0A0F9CXI9</accession>
<comment type="caution">
    <text evidence="1">The sequence shown here is derived from an EMBL/GenBank/DDBJ whole genome shotgun (WGS) entry which is preliminary data.</text>
</comment>
<gene>
    <name evidence="1" type="ORF">LCGC14_2556790</name>
</gene>
<name>A0A0F9CXI9_9ZZZZ</name>